<feature type="signal peptide" evidence="1">
    <location>
        <begin position="1"/>
        <end position="23"/>
    </location>
</feature>
<protein>
    <recommendedName>
        <fullName evidence="2">Serine aminopeptidase S33 domain-containing protein</fullName>
    </recommendedName>
</protein>
<dbReference type="PANTHER" id="PTHR43265:SF1">
    <property type="entry name" value="ESTERASE ESTD"/>
    <property type="match status" value="1"/>
</dbReference>
<dbReference type="Gene3D" id="3.40.50.1820">
    <property type="entry name" value="alpha/beta hydrolase"/>
    <property type="match status" value="1"/>
</dbReference>
<dbReference type="InterPro" id="IPR029058">
    <property type="entry name" value="AB_hydrolase_fold"/>
</dbReference>
<organism evidence="3 4">
    <name type="scientific">Stenotrophomonas maltophilia</name>
    <name type="common">Pseudomonas maltophilia</name>
    <name type="synonym">Xanthomonas maltophilia</name>
    <dbReference type="NCBI Taxonomy" id="40324"/>
    <lineage>
        <taxon>Bacteria</taxon>
        <taxon>Pseudomonadati</taxon>
        <taxon>Pseudomonadota</taxon>
        <taxon>Gammaproteobacteria</taxon>
        <taxon>Lysobacterales</taxon>
        <taxon>Lysobacteraceae</taxon>
        <taxon>Stenotrophomonas</taxon>
        <taxon>Stenotrophomonas maltophilia group</taxon>
    </lineage>
</organism>
<dbReference type="Proteomes" id="UP000216433">
    <property type="component" value="Unassembled WGS sequence"/>
</dbReference>
<accession>A0A270NJM8</accession>
<evidence type="ECO:0000313" key="3">
    <source>
        <dbReference type="EMBL" id="PAM72299.1"/>
    </source>
</evidence>
<sequence length="442" mass="47862">MAGWKSRSLLSAVLVCSGLPVAAAELCTASAYGDGQGNIVVLGAPAAAPATGQRYLMLDGRRGATGDANAPVSCSGDVVSVSSPAGATQRWQRLSTRDTDATFTSAGTKLVGQLIEPAGPADPKRPLVVLVHGSERTMAVAAIYQRMLVAQGISVFAYQKRGTGDSEGEYTQNFELLADDAAAALAKARELAKGRFGRAGYFGGSQGGWIAPLAATRSQADFVAIGFGLVVSPIEEDREQLFDEAHRLQLDPAAMKQVGQLSEATAQLMRTHFSEGFEALAKVRAQVGAAPWAKTISGEYSGDMLRMSDADLRRIGRARFDNLELIWDYDAEAALRRLKVPLLWVLAEQDRAAPIAATRTILGRLRASGQPIETYLFPDTDHGMVEFRIDAEGNRVSTRITDGYLRLLADWIKQDVHGQYGRAHSERLSGWWRRRLMALRRR</sequence>
<evidence type="ECO:0000313" key="4">
    <source>
        <dbReference type="Proteomes" id="UP000216433"/>
    </source>
</evidence>
<feature type="chain" id="PRO_5013283968" description="Serine aminopeptidase S33 domain-containing protein" evidence="1">
    <location>
        <begin position="24"/>
        <end position="442"/>
    </location>
</feature>
<dbReference type="GO" id="GO:0052689">
    <property type="term" value="F:carboxylic ester hydrolase activity"/>
    <property type="evidence" value="ECO:0007669"/>
    <property type="project" value="TreeGrafter"/>
</dbReference>
<dbReference type="SUPFAM" id="SSF53474">
    <property type="entry name" value="alpha/beta-Hydrolases"/>
    <property type="match status" value="1"/>
</dbReference>
<dbReference type="AlphaFoldDB" id="A0A270NJM8"/>
<dbReference type="Pfam" id="PF12146">
    <property type="entry name" value="Hydrolase_4"/>
    <property type="match status" value="1"/>
</dbReference>
<reference evidence="3 4" key="1">
    <citation type="submission" date="2017-06" db="EMBL/GenBank/DDBJ databases">
        <title>Genome sequencing and assembly of Stenotrophomonas maltophilia DF07.</title>
        <authorList>
            <person name="Iyer R."/>
        </authorList>
    </citation>
    <scope>NUCLEOTIDE SEQUENCE [LARGE SCALE GENOMIC DNA]</scope>
    <source>
        <strain evidence="3 4">DF07</strain>
    </source>
</reference>
<keyword evidence="1" id="KW-0732">Signal</keyword>
<dbReference type="InterPro" id="IPR053145">
    <property type="entry name" value="AB_hydrolase_Est10"/>
</dbReference>
<dbReference type="RefSeq" id="WP_095377719.1">
    <property type="nucleotide sequence ID" value="NZ_NJGC01000007.1"/>
</dbReference>
<evidence type="ECO:0000259" key="2">
    <source>
        <dbReference type="Pfam" id="PF12146"/>
    </source>
</evidence>
<dbReference type="InterPro" id="IPR022742">
    <property type="entry name" value="Hydrolase_4"/>
</dbReference>
<gene>
    <name evidence="3" type="ORF">CEK00_08120</name>
</gene>
<dbReference type="PANTHER" id="PTHR43265">
    <property type="entry name" value="ESTERASE ESTD"/>
    <property type="match status" value="1"/>
</dbReference>
<dbReference type="EMBL" id="NJGC01000007">
    <property type="protein sequence ID" value="PAM72299.1"/>
    <property type="molecule type" value="Genomic_DNA"/>
</dbReference>
<evidence type="ECO:0000256" key="1">
    <source>
        <dbReference type="SAM" id="SignalP"/>
    </source>
</evidence>
<feature type="domain" description="Serine aminopeptidase S33" evidence="2">
    <location>
        <begin position="124"/>
        <end position="224"/>
    </location>
</feature>
<comment type="caution">
    <text evidence="3">The sequence shown here is derived from an EMBL/GenBank/DDBJ whole genome shotgun (WGS) entry which is preliminary data.</text>
</comment>
<name>A0A270NJM8_STEMA</name>
<proteinExistence type="predicted"/>